<keyword evidence="2" id="KW-0444">Lipid biosynthesis</keyword>
<evidence type="ECO:0000256" key="7">
    <source>
        <dbReference type="RuleBase" id="RU000437"/>
    </source>
</evidence>
<dbReference type="Pfam" id="PF01210">
    <property type="entry name" value="NAD_Gly3P_dh_N"/>
    <property type="match status" value="1"/>
</dbReference>
<dbReference type="PIRSF" id="PIRSF000114">
    <property type="entry name" value="Glycerol-3-P_dh"/>
    <property type="match status" value="1"/>
</dbReference>
<dbReference type="Gene3D" id="1.10.1040.10">
    <property type="entry name" value="N-(1-d-carboxylethyl)-l-norvaline Dehydrogenase, domain 2"/>
    <property type="match status" value="1"/>
</dbReference>
<gene>
    <name evidence="11" type="primary">gpsA</name>
    <name evidence="11" type="ORF">HYD_2250</name>
</gene>
<dbReference type="PANTHER" id="PTHR11728:SF1">
    <property type="entry name" value="GLYCEROL-3-PHOSPHATE DEHYDROGENASE [NAD(+)] 2, CHLOROPLASTIC"/>
    <property type="match status" value="1"/>
</dbReference>
<keyword evidence="4" id="KW-0443">Lipid metabolism</keyword>
<dbReference type="SUPFAM" id="SSF51735">
    <property type="entry name" value="NAD(P)-binding Rossmann-fold domains"/>
    <property type="match status" value="1"/>
</dbReference>
<dbReference type="EC" id="1.1.1.94" evidence="8"/>
<dbReference type="PRINTS" id="PR00077">
    <property type="entry name" value="GPDHDRGNASE"/>
</dbReference>
<evidence type="ECO:0000259" key="9">
    <source>
        <dbReference type="Pfam" id="PF01210"/>
    </source>
</evidence>
<dbReference type="InterPro" id="IPR013328">
    <property type="entry name" value="6PGD_dom2"/>
</dbReference>
<proteinExistence type="inferred from homology"/>
<name>A0ABM7V8J3_9PROT</name>
<feature type="domain" description="Glycerol-3-phosphate dehydrogenase NAD-dependent N-terminal" evidence="9">
    <location>
        <begin position="11"/>
        <end position="159"/>
    </location>
</feature>
<keyword evidence="3 7" id="KW-0560">Oxidoreductase</keyword>
<dbReference type="InterPro" id="IPR006109">
    <property type="entry name" value="G3P_DH_NAD-dep_C"/>
</dbReference>
<dbReference type="InterPro" id="IPR011128">
    <property type="entry name" value="G3P_DH_NAD-dep_N"/>
</dbReference>
<protein>
    <recommendedName>
        <fullName evidence="8">Glycerol-3-phosphate dehydrogenase</fullName>
        <ecNumber evidence="8">1.1.1.94</ecNumber>
    </recommendedName>
</protein>
<dbReference type="InterPro" id="IPR036291">
    <property type="entry name" value="NAD(P)-bd_dom_sf"/>
</dbReference>
<keyword evidence="6" id="KW-1208">Phospholipid metabolism</keyword>
<evidence type="ECO:0000256" key="6">
    <source>
        <dbReference type="ARBA" id="ARBA00023264"/>
    </source>
</evidence>
<comment type="catalytic activity">
    <reaction evidence="8">
        <text>sn-glycerol 3-phosphate + NADP(+) = dihydroxyacetone phosphate + NADPH + H(+)</text>
        <dbReference type="Rhea" id="RHEA:11096"/>
        <dbReference type="ChEBI" id="CHEBI:15378"/>
        <dbReference type="ChEBI" id="CHEBI:57597"/>
        <dbReference type="ChEBI" id="CHEBI:57642"/>
        <dbReference type="ChEBI" id="CHEBI:57783"/>
        <dbReference type="ChEBI" id="CHEBI:58349"/>
        <dbReference type="EC" id="1.1.1.94"/>
    </reaction>
</comment>
<dbReference type="Pfam" id="PF07479">
    <property type="entry name" value="NAD_Gly3P_dh_C"/>
    <property type="match status" value="1"/>
</dbReference>
<dbReference type="Gene3D" id="3.40.50.720">
    <property type="entry name" value="NAD(P)-binding Rossmann-like Domain"/>
    <property type="match status" value="1"/>
</dbReference>
<keyword evidence="5" id="KW-0594">Phospholipid biosynthesis</keyword>
<evidence type="ECO:0000256" key="5">
    <source>
        <dbReference type="ARBA" id="ARBA00023209"/>
    </source>
</evidence>
<evidence type="ECO:0000256" key="2">
    <source>
        <dbReference type="ARBA" id="ARBA00022516"/>
    </source>
</evidence>
<dbReference type="RefSeq" id="WP_236865510.1">
    <property type="nucleotide sequence ID" value="NZ_AP025225.1"/>
</dbReference>
<dbReference type="Proteomes" id="UP001320209">
    <property type="component" value="Chromosome"/>
</dbReference>
<evidence type="ECO:0000256" key="1">
    <source>
        <dbReference type="ARBA" id="ARBA00011009"/>
    </source>
</evidence>
<keyword evidence="12" id="KW-1185">Reference proteome</keyword>
<dbReference type="InterPro" id="IPR006168">
    <property type="entry name" value="G3P_DH_NAD-dep"/>
</dbReference>
<comment type="similarity">
    <text evidence="1 7">Belongs to the NAD-dependent glycerol-3-phosphate dehydrogenase family.</text>
</comment>
<dbReference type="InterPro" id="IPR008927">
    <property type="entry name" value="6-PGluconate_DH-like_C_sf"/>
</dbReference>
<evidence type="ECO:0000313" key="11">
    <source>
        <dbReference type="EMBL" id="BDB96092.1"/>
    </source>
</evidence>
<evidence type="ECO:0000259" key="10">
    <source>
        <dbReference type="Pfam" id="PF07479"/>
    </source>
</evidence>
<evidence type="ECO:0000313" key="12">
    <source>
        <dbReference type="Proteomes" id="UP001320209"/>
    </source>
</evidence>
<sequence>MSIANNGAADKISILGAGAWGTAVAYCAQKSGIGVKVWARREASFKHFICEFIWKTTDLKEAINWSDAVVIAVPAQSVRDVLMAVKEVVCGSEYWKKKKELPAFIFASKGIELSTGFFMSEVAVEVFGAGVVAGAIGGPNLASEIMDRNPAGISVASCSDMVAEKLMRCFKCGEILSERIGCCFALEIFSSMKNPMAIGYGLLMQYTSSKNALASFLSVAAREISDFALACGVSSEKCTEAAMSFAGIGDLILTATSEKSRNSSFGRNFRFNDNGASDSASLVEGRLSVFAAVKRADQYGIAIPITRSVASVLEGKISIEQFAKKVFEKD</sequence>
<reference evidence="11" key="1">
    <citation type="submission" date="2021-10" db="EMBL/GenBank/DDBJ databases">
        <title>Genome Sequence of The Candidatus Hydrogeosomobacter endosymbioticus, an Intracellular Bacterial Symbiont of the Anaerobic Ciliate GW7.</title>
        <authorList>
            <person name="Shiohama Y."/>
            <person name="Shinzato N."/>
        </authorList>
    </citation>
    <scope>NUCLEOTIDE SEQUENCE [LARGE SCALE GENOMIC DNA]</scope>
    <source>
        <strain evidence="11">200920</strain>
    </source>
</reference>
<dbReference type="EMBL" id="AP025225">
    <property type="protein sequence ID" value="BDB96092.1"/>
    <property type="molecule type" value="Genomic_DNA"/>
</dbReference>
<evidence type="ECO:0000256" key="4">
    <source>
        <dbReference type="ARBA" id="ARBA00023098"/>
    </source>
</evidence>
<dbReference type="SUPFAM" id="SSF48179">
    <property type="entry name" value="6-phosphogluconate dehydrogenase C-terminal domain-like"/>
    <property type="match status" value="1"/>
</dbReference>
<feature type="domain" description="Glycerol-3-phosphate dehydrogenase NAD-dependent C-terminal" evidence="10">
    <location>
        <begin position="186"/>
        <end position="322"/>
    </location>
</feature>
<evidence type="ECO:0000256" key="8">
    <source>
        <dbReference type="RuleBase" id="RU000439"/>
    </source>
</evidence>
<organism evidence="11 12">
    <name type="scientific">Candidatus Hydrogenosomobacter endosymbioticus</name>
    <dbReference type="NCBI Taxonomy" id="2558174"/>
    <lineage>
        <taxon>Bacteria</taxon>
        <taxon>Pseudomonadati</taxon>
        <taxon>Pseudomonadota</taxon>
        <taxon>Alphaproteobacteria</taxon>
        <taxon>Holosporales</taxon>
        <taxon>Holosporaceae</taxon>
        <taxon>Candidatus Hydrogenosomobacter</taxon>
    </lineage>
</organism>
<evidence type="ECO:0000256" key="3">
    <source>
        <dbReference type="ARBA" id="ARBA00023002"/>
    </source>
</evidence>
<accession>A0ABM7V8J3</accession>
<dbReference type="PANTHER" id="PTHR11728">
    <property type="entry name" value="GLYCEROL-3-PHOSPHATE DEHYDROGENASE"/>
    <property type="match status" value="1"/>
</dbReference>
<keyword evidence="7" id="KW-0520">NAD</keyword>